<keyword evidence="3" id="KW-1185">Reference proteome</keyword>
<evidence type="ECO:0000313" key="3">
    <source>
        <dbReference type="Proteomes" id="UP000199092"/>
    </source>
</evidence>
<dbReference type="EMBL" id="LT629749">
    <property type="protein sequence ID" value="SDR78208.1"/>
    <property type="molecule type" value="Genomic_DNA"/>
</dbReference>
<dbReference type="OrthoDB" id="9905851at2"/>
<organism evidence="2 3">
    <name type="scientific">Friedmanniella luteola</name>
    <dbReference type="NCBI Taxonomy" id="546871"/>
    <lineage>
        <taxon>Bacteria</taxon>
        <taxon>Bacillati</taxon>
        <taxon>Actinomycetota</taxon>
        <taxon>Actinomycetes</taxon>
        <taxon>Propionibacteriales</taxon>
        <taxon>Nocardioidaceae</taxon>
        <taxon>Friedmanniella</taxon>
    </lineage>
</organism>
<protein>
    <submittedName>
        <fullName evidence="2">Uncharacterized protein</fullName>
    </submittedName>
</protein>
<dbReference type="Proteomes" id="UP000199092">
    <property type="component" value="Chromosome I"/>
</dbReference>
<evidence type="ECO:0000256" key="1">
    <source>
        <dbReference type="SAM" id="Phobius"/>
    </source>
</evidence>
<gene>
    <name evidence="2" type="ORF">SAMN04488543_0447</name>
</gene>
<feature type="transmembrane region" description="Helical" evidence="1">
    <location>
        <begin position="35"/>
        <end position="54"/>
    </location>
</feature>
<proteinExistence type="predicted"/>
<keyword evidence="1" id="KW-0812">Transmembrane</keyword>
<feature type="transmembrane region" description="Helical" evidence="1">
    <location>
        <begin position="66"/>
        <end position="89"/>
    </location>
</feature>
<dbReference type="RefSeq" id="WP_091409566.1">
    <property type="nucleotide sequence ID" value="NZ_LT629749.1"/>
</dbReference>
<feature type="transmembrane region" description="Helical" evidence="1">
    <location>
        <begin position="136"/>
        <end position="156"/>
    </location>
</feature>
<feature type="transmembrane region" description="Helical" evidence="1">
    <location>
        <begin position="110"/>
        <end position="130"/>
    </location>
</feature>
<accession>A0A1H1LU98</accession>
<reference evidence="2 3" key="1">
    <citation type="submission" date="2016-10" db="EMBL/GenBank/DDBJ databases">
        <authorList>
            <person name="de Groot N.N."/>
        </authorList>
    </citation>
    <scope>NUCLEOTIDE SEQUENCE [LARGE SCALE GENOMIC DNA]</scope>
    <source>
        <strain evidence="2 3">DSM 21741</strain>
    </source>
</reference>
<dbReference type="AlphaFoldDB" id="A0A1H1LU98"/>
<keyword evidence="1" id="KW-0472">Membrane</keyword>
<keyword evidence="1" id="KW-1133">Transmembrane helix</keyword>
<name>A0A1H1LU98_9ACTN</name>
<dbReference type="STRING" id="546871.SAMN04488543_0447"/>
<sequence length="209" mass="21812">MRDEEYQADQVAAYGASGQPAVAARMTPHLRITQVGTAAAAASVLAAVGALVTFPRFTTATASGVGWGAFLLVCAVLVLGICVLQLLAWRQAMAWWRGERATGPRTLAPFSWWAHVASYPVAVGALFAAMAGCAAAGWSATAAALMALSLVLLLGGQILGAVQYVRPEGPPGTVPAHMRRLLARERARQEAAAAIVERDTPQPGDAPRR</sequence>
<evidence type="ECO:0000313" key="2">
    <source>
        <dbReference type="EMBL" id="SDR78208.1"/>
    </source>
</evidence>